<accession>A0A0A5FZA5</accession>
<dbReference type="PANTHER" id="PTHR42966:SF1">
    <property type="entry name" value="SIALIC ACID SYNTHASE"/>
    <property type="match status" value="1"/>
</dbReference>
<comment type="caution">
    <text evidence="2">The sequence shown here is derived from an EMBL/GenBank/DDBJ whole genome shotgun (WGS) entry which is preliminary data.</text>
</comment>
<dbReference type="GO" id="GO:0016051">
    <property type="term" value="P:carbohydrate biosynthetic process"/>
    <property type="evidence" value="ECO:0007669"/>
    <property type="project" value="InterPro"/>
</dbReference>
<evidence type="ECO:0000313" key="3">
    <source>
        <dbReference type="Proteomes" id="UP000030401"/>
    </source>
</evidence>
<dbReference type="AlphaFoldDB" id="A0A0A5FZA5"/>
<reference evidence="2 3" key="1">
    <citation type="submission" date="2013-08" db="EMBL/GenBank/DDBJ databases">
        <authorList>
            <person name="Huang J."/>
            <person name="Wang G."/>
        </authorList>
    </citation>
    <scope>NUCLEOTIDE SEQUENCE [LARGE SCALE GENOMIC DNA]</scope>
    <source>
        <strain evidence="2 3">JSM 072002</strain>
    </source>
</reference>
<dbReference type="Gene3D" id="3.90.1210.10">
    <property type="entry name" value="Antifreeze-like/N-acetylneuraminic acid synthase C-terminal domain"/>
    <property type="match status" value="1"/>
</dbReference>
<dbReference type="InterPro" id="IPR013785">
    <property type="entry name" value="Aldolase_TIM"/>
</dbReference>
<evidence type="ECO:0000313" key="2">
    <source>
        <dbReference type="EMBL" id="KGX86176.1"/>
    </source>
</evidence>
<dbReference type="Pfam" id="PF08666">
    <property type="entry name" value="SAF"/>
    <property type="match status" value="1"/>
</dbReference>
<organism evidence="2 3">
    <name type="scientific">Pontibacillus litoralis JSM 072002</name>
    <dbReference type="NCBI Taxonomy" id="1385512"/>
    <lineage>
        <taxon>Bacteria</taxon>
        <taxon>Bacillati</taxon>
        <taxon>Bacillota</taxon>
        <taxon>Bacilli</taxon>
        <taxon>Bacillales</taxon>
        <taxon>Bacillaceae</taxon>
        <taxon>Pontibacillus</taxon>
    </lineage>
</organism>
<dbReference type="InterPro" id="IPR006190">
    <property type="entry name" value="SAF_AFP_Neu5Ac"/>
</dbReference>
<dbReference type="InterPro" id="IPR051690">
    <property type="entry name" value="PseI-like"/>
</dbReference>
<dbReference type="GO" id="GO:0047444">
    <property type="term" value="F:N-acylneuraminate-9-phosphate synthase activity"/>
    <property type="evidence" value="ECO:0007669"/>
    <property type="project" value="TreeGrafter"/>
</dbReference>
<dbReference type="PROSITE" id="PS50844">
    <property type="entry name" value="AFP_LIKE"/>
    <property type="match status" value="1"/>
</dbReference>
<dbReference type="SMART" id="SM00858">
    <property type="entry name" value="SAF"/>
    <property type="match status" value="1"/>
</dbReference>
<dbReference type="STRING" id="1385512.N784_05375"/>
<dbReference type="InterPro" id="IPR013132">
    <property type="entry name" value="PseI/NeuA/B-like_N"/>
</dbReference>
<dbReference type="Proteomes" id="UP000030401">
    <property type="component" value="Unassembled WGS sequence"/>
</dbReference>
<feature type="domain" description="AFP-like" evidence="1">
    <location>
        <begin position="294"/>
        <end position="350"/>
    </location>
</feature>
<protein>
    <recommendedName>
        <fullName evidence="1">AFP-like domain-containing protein</fullName>
    </recommendedName>
</protein>
<dbReference type="InterPro" id="IPR036732">
    <property type="entry name" value="AFP_Neu5c_C_sf"/>
</dbReference>
<dbReference type="InterPro" id="IPR013974">
    <property type="entry name" value="SAF"/>
</dbReference>
<evidence type="ECO:0000259" key="1">
    <source>
        <dbReference type="PROSITE" id="PS50844"/>
    </source>
</evidence>
<dbReference type="EMBL" id="AVPG01000015">
    <property type="protein sequence ID" value="KGX86176.1"/>
    <property type="molecule type" value="Genomic_DNA"/>
</dbReference>
<sequence length="350" mass="39598">MITINGKKIENYGKPYIIAEIGSNHNGDMDLAKKMIDEAAECGVDAVKFQSWTNTSLIAREEYENNQVYNDSPKKHFGSLEEMVEKYYLRAEQHYLLKEYCDEKGVQFCSSPFSEEEVDLLEELEVPFYKVASMDINNLRLLKYIAQKGKPVILSTGMSTLSEIETAAKTIEAAGNNQIVLLHCVSIYPPESQDIHLNNITLLQNTFPQYPVGFSDHTIGTSVPIASVALGATIIEKHFTTDKDLPGWDHEVSANPEEMKYIVTQSEIVSQSLGNYNRTVSKAEEAKKLKFRRSIVLTRDMKAGERITEEAITFKRPGTHISPDEEIYVVGRKLNKDLLADTILDWNYLE</sequence>
<dbReference type="eggNOG" id="COG2089">
    <property type="taxonomic scope" value="Bacteria"/>
</dbReference>
<dbReference type="CDD" id="cd11615">
    <property type="entry name" value="SAF_NeuB_like"/>
    <property type="match status" value="1"/>
</dbReference>
<name>A0A0A5FZA5_9BACI</name>
<dbReference type="OrthoDB" id="9814210at2"/>
<proteinExistence type="predicted"/>
<gene>
    <name evidence="2" type="ORF">N784_05375</name>
</gene>
<dbReference type="Pfam" id="PF03102">
    <property type="entry name" value="NeuB"/>
    <property type="match status" value="1"/>
</dbReference>
<dbReference type="SUPFAM" id="SSF51269">
    <property type="entry name" value="AFP III-like domain"/>
    <property type="match status" value="1"/>
</dbReference>
<dbReference type="PANTHER" id="PTHR42966">
    <property type="entry name" value="N-ACETYLNEURAMINATE SYNTHASE"/>
    <property type="match status" value="1"/>
</dbReference>
<dbReference type="InterPro" id="IPR057736">
    <property type="entry name" value="SAF_PseI/NeuA/NeuB"/>
</dbReference>
<keyword evidence="3" id="KW-1185">Reference proteome</keyword>
<dbReference type="SUPFAM" id="SSF51569">
    <property type="entry name" value="Aldolase"/>
    <property type="match status" value="1"/>
</dbReference>
<dbReference type="Gene3D" id="3.20.20.70">
    <property type="entry name" value="Aldolase class I"/>
    <property type="match status" value="1"/>
</dbReference>
<dbReference type="RefSeq" id="WP_052127258.1">
    <property type="nucleotide sequence ID" value="NZ_AVPG01000015.1"/>
</dbReference>